<sequence length="289" mass="29767">MTGKGFLAIDWGTTNRRVYHVLDDGRVVDRLDDAEGVAALSPEAYPAAIAALRARFGALPVLAAGMVGSTRGWREAPYVAAPAGLETIAAGLLAVGDGVAIVPGVCQADGDRPDVMRGEEVQLLGAVAAGLVPADAVLVQPGTHSKWVTMAGGRIAGWRTRMTGELFALLRDRSVLAEMMQGPVAPGPAFCEGVDRRGEDLTAALFEVRAGVLLGRRAAADGAAFASGLLIGAEIAAAGDAGAPVHLLSEGPLAALYTAAIVRLGGTAEHIDSHRAFVAGIHRLWELSR</sequence>
<dbReference type="Gene3D" id="3.30.420.300">
    <property type="entry name" value="2-keto-3-deoxy-galactonokinase, substrate binding domain"/>
    <property type="match status" value="1"/>
</dbReference>
<dbReference type="EMBL" id="WIOL01000005">
    <property type="protein sequence ID" value="MQT18163.1"/>
    <property type="molecule type" value="Genomic_DNA"/>
</dbReference>
<proteinExistence type="predicted"/>
<dbReference type="GO" id="GO:0008671">
    <property type="term" value="F:2-dehydro-3-deoxygalactonokinase activity"/>
    <property type="evidence" value="ECO:0007669"/>
    <property type="project" value="InterPro"/>
</dbReference>
<protein>
    <submittedName>
        <fullName evidence="1">2-oxo-3-deoxygalactonate kinase</fullName>
    </submittedName>
</protein>
<evidence type="ECO:0000313" key="2">
    <source>
        <dbReference type="Proteomes" id="UP000481327"/>
    </source>
</evidence>
<dbReference type="Proteomes" id="UP000481327">
    <property type="component" value="Unassembled WGS sequence"/>
</dbReference>
<dbReference type="OrthoDB" id="256574at2"/>
<dbReference type="Gene3D" id="3.30.420.310">
    <property type="entry name" value="2-keto-3-deoxy-galactonokinase, C-terminal domain"/>
    <property type="match status" value="1"/>
</dbReference>
<name>A0A7C9KMY4_9SPHN</name>
<keyword evidence="1" id="KW-0418">Kinase</keyword>
<keyword evidence="1" id="KW-0808">Transferase</keyword>
<evidence type="ECO:0000313" key="1">
    <source>
        <dbReference type="EMBL" id="MQT18163.1"/>
    </source>
</evidence>
<comment type="caution">
    <text evidence="1">The sequence shown here is derived from an EMBL/GenBank/DDBJ whole genome shotgun (WGS) entry which is preliminary data.</text>
</comment>
<dbReference type="InterPro" id="IPR042257">
    <property type="entry name" value="DGOK_C"/>
</dbReference>
<accession>A0A7C9KMY4</accession>
<reference evidence="1 2" key="1">
    <citation type="submission" date="2019-09" db="EMBL/GenBank/DDBJ databases">
        <title>Polymorphobacter sp. isolated from a lake in China.</title>
        <authorList>
            <person name="Liu Z."/>
        </authorList>
    </citation>
    <scope>NUCLEOTIDE SEQUENCE [LARGE SCALE GENOMIC DNA]</scope>
    <source>
        <strain evidence="1 2">D40P</strain>
    </source>
</reference>
<organism evidence="1 2">
    <name type="scientific">Sandarakinorhabdus fusca</name>
    <dbReference type="NCBI Taxonomy" id="1439888"/>
    <lineage>
        <taxon>Bacteria</taxon>
        <taxon>Pseudomonadati</taxon>
        <taxon>Pseudomonadota</taxon>
        <taxon>Alphaproteobacteria</taxon>
        <taxon>Sphingomonadales</taxon>
        <taxon>Sphingosinicellaceae</taxon>
        <taxon>Sandarakinorhabdus</taxon>
    </lineage>
</organism>
<dbReference type="InterPro" id="IPR007729">
    <property type="entry name" value="DGOK"/>
</dbReference>
<dbReference type="RefSeq" id="WP_152578631.1">
    <property type="nucleotide sequence ID" value="NZ_JAATJI010000001.1"/>
</dbReference>
<dbReference type="InterPro" id="IPR042258">
    <property type="entry name" value="DGOK_N"/>
</dbReference>
<keyword evidence="2" id="KW-1185">Reference proteome</keyword>
<dbReference type="AlphaFoldDB" id="A0A7C9KMY4"/>
<gene>
    <name evidence="1" type="ORF">F3168_12945</name>
</gene>
<dbReference type="Pfam" id="PF05035">
    <property type="entry name" value="DGOK"/>
    <property type="match status" value="1"/>
</dbReference>
<dbReference type="GO" id="GO:0034194">
    <property type="term" value="P:D-galactonate catabolic process"/>
    <property type="evidence" value="ECO:0007669"/>
    <property type="project" value="InterPro"/>
</dbReference>